<dbReference type="OrthoDB" id="9772924at2"/>
<dbReference type="InterPro" id="IPR030678">
    <property type="entry name" value="Peptide/Ni-bd"/>
</dbReference>
<dbReference type="PANTHER" id="PTHR30290">
    <property type="entry name" value="PERIPLASMIC BINDING COMPONENT OF ABC TRANSPORTER"/>
    <property type="match status" value="1"/>
</dbReference>
<dbReference type="GO" id="GO:0043190">
    <property type="term" value="C:ATP-binding cassette (ABC) transporter complex"/>
    <property type="evidence" value="ECO:0007669"/>
    <property type="project" value="InterPro"/>
</dbReference>
<evidence type="ECO:0000256" key="3">
    <source>
        <dbReference type="ARBA" id="ARBA00022729"/>
    </source>
</evidence>
<accession>A0A4V2SDW3</accession>
<dbReference type="PANTHER" id="PTHR30290:SF9">
    <property type="entry name" value="OLIGOPEPTIDE-BINDING PROTEIN APPA"/>
    <property type="match status" value="1"/>
</dbReference>
<organism evidence="7 8">
    <name type="scientific">Frisingicoccus caecimuris</name>
    <dbReference type="NCBI Taxonomy" id="1796636"/>
    <lineage>
        <taxon>Bacteria</taxon>
        <taxon>Bacillati</taxon>
        <taxon>Bacillota</taxon>
        <taxon>Clostridia</taxon>
        <taxon>Lachnospirales</taxon>
        <taxon>Lachnospiraceae</taxon>
        <taxon>Frisingicoccus</taxon>
    </lineage>
</organism>
<proteinExistence type="inferred from homology"/>
<dbReference type="PROSITE" id="PS51257">
    <property type="entry name" value="PROKAR_LIPOPROTEIN"/>
    <property type="match status" value="1"/>
</dbReference>
<dbReference type="Pfam" id="PF00496">
    <property type="entry name" value="SBP_bac_5"/>
    <property type="match status" value="1"/>
</dbReference>
<name>A0A4V2SDW3_9FIRM</name>
<feature type="signal peptide" evidence="5">
    <location>
        <begin position="1"/>
        <end position="19"/>
    </location>
</feature>
<reference evidence="7 8" key="1">
    <citation type="submission" date="2019-03" db="EMBL/GenBank/DDBJ databases">
        <title>Genomic Encyclopedia of Type Strains, Phase IV (KMG-IV): sequencing the most valuable type-strain genomes for metagenomic binning, comparative biology and taxonomic classification.</title>
        <authorList>
            <person name="Goeker M."/>
        </authorList>
    </citation>
    <scope>NUCLEOTIDE SEQUENCE [LARGE SCALE GENOMIC DNA]</scope>
    <source>
        <strain evidence="7 8">DSM 28559</strain>
    </source>
</reference>
<keyword evidence="8" id="KW-1185">Reference proteome</keyword>
<sequence>MKKRTNKILLSVMTLVVTAALCACGGGKGDESSAESKNSSETTTTEAESTAQGTAVKGGEVTVGIAQDLDSLDPHKMVYAGTKEVLFNVFEGLVKPDKSGDLVPAVASEYEVSEDAKVYTFTLRDGITFHDGSAVTAEDVKYSIERYAEIQGEGSAFSIMDSVEIVDEKTVKVNLTEGNSEFLANLTLAILPQSNEANFETQPIGTGPFKFVSFTPGQSFVVEAYEGYWNPELPYLDKVTFKIVADTDTAVTELQAGTLDVWQYLTDDQVATLTSGFNILQGNVNYVQALFLNNSFEPFQDVRVRQAMNYAVDKDQINEMLFGGKSHLIGTNMIPAFSKYYNEETETVYTRDVEKAKELLAEAGYPDGFDLVIRVPDNYKPHESTAEIIVESLKEVGINATIQLDEFSSWVEEVYTGRDFQATIVAVDGTLSPGSWLEKNPSDAPKNFTNYSNAEFDETYAAALATVDDDEKVELYKKCQMILAEDAASVYIQDAANLVAVNEKLDGYVFYPCAAQDMSGVHFVE</sequence>
<dbReference type="RefSeq" id="WP_132089727.1">
    <property type="nucleotide sequence ID" value="NZ_JANKAQ010000003.1"/>
</dbReference>
<dbReference type="PIRSF" id="PIRSF002741">
    <property type="entry name" value="MppA"/>
    <property type="match status" value="1"/>
</dbReference>
<evidence type="ECO:0000256" key="1">
    <source>
        <dbReference type="ARBA" id="ARBA00005695"/>
    </source>
</evidence>
<gene>
    <name evidence="7" type="ORF">EV212_103163</name>
</gene>
<dbReference type="AlphaFoldDB" id="A0A4V2SDW3"/>
<dbReference type="InterPro" id="IPR039424">
    <property type="entry name" value="SBP_5"/>
</dbReference>
<feature type="region of interest" description="Disordered" evidence="4">
    <location>
        <begin position="28"/>
        <end position="54"/>
    </location>
</feature>
<dbReference type="InterPro" id="IPR000914">
    <property type="entry name" value="SBP_5_dom"/>
</dbReference>
<dbReference type="Proteomes" id="UP000295711">
    <property type="component" value="Unassembled WGS sequence"/>
</dbReference>
<dbReference type="GO" id="GO:0042597">
    <property type="term" value="C:periplasmic space"/>
    <property type="evidence" value="ECO:0007669"/>
    <property type="project" value="UniProtKB-ARBA"/>
</dbReference>
<keyword evidence="2" id="KW-0813">Transport</keyword>
<comment type="caution">
    <text evidence="7">The sequence shown here is derived from an EMBL/GenBank/DDBJ whole genome shotgun (WGS) entry which is preliminary data.</text>
</comment>
<dbReference type="GO" id="GO:1904680">
    <property type="term" value="F:peptide transmembrane transporter activity"/>
    <property type="evidence" value="ECO:0007669"/>
    <property type="project" value="TreeGrafter"/>
</dbReference>
<evidence type="ECO:0000256" key="2">
    <source>
        <dbReference type="ARBA" id="ARBA00022448"/>
    </source>
</evidence>
<dbReference type="Gene3D" id="3.90.76.10">
    <property type="entry name" value="Dipeptide-binding Protein, Domain 1"/>
    <property type="match status" value="1"/>
</dbReference>
<evidence type="ECO:0000313" key="8">
    <source>
        <dbReference type="Proteomes" id="UP000295711"/>
    </source>
</evidence>
<keyword evidence="3 5" id="KW-0732">Signal</keyword>
<evidence type="ECO:0000256" key="5">
    <source>
        <dbReference type="SAM" id="SignalP"/>
    </source>
</evidence>
<dbReference type="GO" id="GO:0015833">
    <property type="term" value="P:peptide transport"/>
    <property type="evidence" value="ECO:0007669"/>
    <property type="project" value="TreeGrafter"/>
</dbReference>
<dbReference type="Gene3D" id="3.10.105.10">
    <property type="entry name" value="Dipeptide-binding Protein, Domain 3"/>
    <property type="match status" value="1"/>
</dbReference>
<evidence type="ECO:0000313" key="7">
    <source>
        <dbReference type="EMBL" id="TCO85442.1"/>
    </source>
</evidence>
<feature type="chain" id="PRO_5038895603" evidence="5">
    <location>
        <begin position="20"/>
        <end position="525"/>
    </location>
</feature>
<feature type="domain" description="Solute-binding protein family 5" evidence="6">
    <location>
        <begin position="102"/>
        <end position="430"/>
    </location>
</feature>
<evidence type="ECO:0000259" key="6">
    <source>
        <dbReference type="Pfam" id="PF00496"/>
    </source>
</evidence>
<dbReference type="SUPFAM" id="SSF53850">
    <property type="entry name" value="Periplasmic binding protein-like II"/>
    <property type="match status" value="1"/>
</dbReference>
<dbReference type="EMBL" id="SLXA01000003">
    <property type="protein sequence ID" value="TCO85442.1"/>
    <property type="molecule type" value="Genomic_DNA"/>
</dbReference>
<dbReference type="Gene3D" id="3.40.190.10">
    <property type="entry name" value="Periplasmic binding protein-like II"/>
    <property type="match status" value="1"/>
</dbReference>
<comment type="similarity">
    <text evidence="1">Belongs to the bacterial solute-binding protein 5 family.</text>
</comment>
<protein>
    <submittedName>
        <fullName evidence="7">Peptide/nickel transport system substrate-binding protein</fullName>
    </submittedName>
</protein>
<evidence type="ECO:0000256" key="4">
    <source>
        <dbReference type="SAM" id="MobiDB-lite"/>
    </source>
</evidence>
<feature type="compositionally biased region" description="Low complexity" evidence="4">
    <location>
        <begin position="35"/>
        <end position="51"/>
    </location>
</feature>